<name>A0A0G0KKN3_9BACT</name>
<dbReference type="Gene3D" id="3.10.28.10">
    <property type="entry name" value="Homing endonucleases"/>
    <property type="match status" value="2"/>
</dbReference>
<keyword evidence="2" id="KW-0540">Nuclease</keyword>
<dbReference type="EMBL" id="LBVC01000086">
    <property type="protein sequence ID" value="KKQ76070.1"/>
    <property type="molecule type" value="Genomic_DNA"/>
</dbReference>
<keyword evidence="2" id="KW-0378">Hydrolase</keyword>
<comment type="caution">
    <text evidence="2">The sequence shown here is derived from an EMBL/GenBank/DDBJ whole genome shotgun (WGS) entry which is preliminary data.</text>
</comment>
<dbReference type="InterPro" id="IPR004860">
    <property type="entry name" value="LAGLIDADG_dom"/>
</dbReference>
<feature type="domain" description="Homing endonuclease LAGLIDADG" evidence="1">
    <location>
        <begin position="7"/>
        <end position="178"/>
    </location>
</feature>
<evidence type="ECO:0000313" key="3">
    <source>
        <dbReference type="Proteomes" id="UP000034324"/>
    </source>
</evidence>
<protein>
    <submittedName>
        <fullName evidence="2">LAGLIDADG homing endonuclease</fullName>
    </submittedName>
</protein>
<dbReference type="Pfam" id="PF03161">
    <property type="entry name" value="LAGLIDADG_2"/>
    <property type="match status" value="1"/>
</dbReference>
<dbReference type="SUPFAM" id="SSF55608">
    <property type="entry name" value="Homing endonucleases"/>
    <property type="match status" value="1"/>
</dbReference>
<keyword evidence="2" id="KW-0255">Endonuclease</keyword>
<gene>
    <name evidence="2" type="ORF">US99_C0086G0002</name>
</gene>
<accession>A0A0G0KKN3</accession>
<dbReference type="AlphaFoldDB" id="A0A0G0KKN3"/>
<evidence type="ECO:0000259" key="1">
    <source>
        <dbReference type="Pfam" id="PF03161"/>
    </source>
</evidence>
<reference evidence="2 3" key="1">
    <citation type="journal article" date="2015" name="Nature">
        <title>rRNA introns, odd ribosomes, and small enigmatic genomes across a large radiation of phyla.</title>
        <authorList>
            <person name="Brown C.T."/>
            <person name="Hug L.A."/>
            <person name="Thomas B.C."/>
            <person name="Sharon I."/>
            <person name="Castelle C.J."/>
            <person name="Singh A."/>
            <person name="Wilkins M.J."/>
            <person name="Williams K.H."/>
            <person name="Banfield J.F."/>
        </authorList>
    </citation>
    <scope>NUCLEOTIDE SEQUENCE [LARGE SCALE GENOMIC DNA]</scope>
</reference>
<dbReference type="Proteomes" id="UP000034324">
    <property type="component" value="Unassembled WGS sequence"/>
</dbReference>
<sequence>MDKIQKAVIIGSILGDGFLQKTGKNNARLRLEHSLKQKDYLLWKSQILSNFFQKKPDILERTNLKFGKTYQYIRNQSYSGLELGKFHKLFYVDNRKIIPNQISKLLEDPLSLAVWFMDDGYYYQRDKIAYIYIPKYDQESINKLLNALNLNYGLIPQFKIKKRGEYVLIFTVKDTAKLMQIIKPYIIKSMSYKLPFDPVSTEPSSKE</sequence>
<proteinExistence type="predicted"/>
<dbReference type="GO" id="GO:0004519">
    <property type="term" value="F:endonuclease activity"/>
    <property type="evidence" value="ECO:0007669"/>
    <property type="project" value="UniProtKB-KW"/>
</dbReference>
<organism evidence="2 3">
    <name type="scientific">Candidatus Daviesbacteria bacterium GW2011_GWF2_38_6</name>
    <dbReference type="NCBI Taxonomy" id="1618432"/>
    <lineage>
        <taxon>Bacteria</taxon>
        <taxon>Candidatus Daviesiibacteriota</taxon>
    </lineage>
</organism>
<evidence type="ECO:0000313" key="2">
    <source>
        <dbReference type="EMBL" id="KKQ76070.1"/>
    </source>
</evidence>
<dbReference type="InterPro" id="IPR027434">
    <property type="entry name" value="Homing_endonucl"/>
</dbReference>